<gene>
    <name evidence="2" type="ORF">GCM10020366_47610</name>
</gene>
<dbReference type="Gene3D" id="1.25.40.10">
    <property type="entry name" value="Tetratricopeptide repeat domain"/>
    <property type="match status" value="1"/>
</dbReference>
<dbReference type="SUPFAM" id="SSF52540">
    <property type="entry name" value="P-loop containing nucleoside triphosphate hydrolases"/>
    <property type="match status" value="1"/>
</dbReference>
<dbReference type="InterPro" id="IPR000792">
    <property type="entry name" value="Tscrpt_reg_LuxR_C"/>
</dbReference>
<dbReference type="Pfam" id="PF13401">
    <property type="entry name" value="AAA_22"/>
    <property type="match status" value="1"/>
</dbReference>
<dbReference type="InterPro" id="IPR036388">
    <property type="entry name" value="WH-like_DNA-bd_sf"/>
</dbReference>
<proteinExistence type="predicted"/>
<comment type="caution">
    <text evidence="2">The sequence shown here is derived from an EMBL/GenBank/DDBJ whole genome shotgun (WGS) entry which is preliminary data.</text>
</comment>
<dbReference type="InterPro" id="IPR016032">
    <property type="entry name" value="Sig_transdc_resp-reg_C-effctor"/>
</dbReference>
<feature type="domain" description="HTH luxR-type" evidence="1">
    <location>
        <begin position="769"/>
        <end position="826"/>
    </location>
</feature>
<dbReference type="SMART" id="SM00421">
    <property type="entry name" value="HTH_LUXR"/>
    <property type="match status" value="1"/>
</dbReference>
<name>A0ABP6RWB6_9PSEU</name>
<evidence type="ECO:0000313" key="3">
    <source>
        <dbReference type="Proteomes" id="UP001500483"/>
    </source>
</evidence>
<keyword evidence="3" id="KW-1185">Reference proteome</keyword>
<dbReference type="Proteomes" id="UP001500483">
    <property type="component" value="Unassembled WGS sequence"/>
</dbReference>
<dbReference type="InterPro" id="IPR027417">
    <property type="entry name" value="P-loop_NTPase"/>
</dbReference>
<organism evidence="2 3">
    <name type="scientific">Saccharopolyspora gregorii</name>
    <dbReference type="NCBI Taxonomy" id="33914"/>
    <lineage>
        <taxon>Bacteria</taxon>
        <taxon>Bacillati</taxon>
        <taxon>Actinomycetota</taxon>
        <taxon>Actinomycetes</taxon>
        <taxon>Pseudonocardiales</taxon>
        <taxon>Pseudonocardiaceae</taxon>
        <taxon>Saccharopolyspora</taxon>
    </lineage>
</organism>
<accession>A0ABP6RWB6</accession>
<dbReference type="SUPFAM" id="SSF46894">
    <property type="entry name" value="C-terminal effector domain of the bipartite response regulators"/>
    <property type="match status" value="1"/>
</dbReference>
<protein>
    <recommendedName>
        <fullName evidence="1">HTH luxR-type domain-containing protein</fullName>
    </recommendedName>
</protein>
<evidence type="ECO:0000313" key="2">
    <source>
        <dbReference type="EMBL" id="GAA3361885.1"/>
    </source>
</evidence>
<dbReference type="InterPro" id="IPR049945">
    <property type="entry name" value="AAA_22"/>
</dbReference>
<dbReference type="Gene3D" id="1.10.10.10">
    <property type="entry name" value="Winged helix-like DNA-binding domain superfamily/Winged helix DNA-binding domain"/>
    <property type="match status" value="1"/>
</dbReference>
<evidence type="ECO:0000259" key="1">
    <source>
        <dbReference type="SMART" id="SM00421"/>
    </source>
</evidence>
<dbReference type="InterPro" id="IPR011990">
    <property type="entry name" value="TPR-like_helical_dom_sf"/>
</dbReference>
<reference evidence="3" key="1">
    <citation type="journal article" date="2019" name="Int. J. Syst. Evol. Microbiol.">
        <title>The Global Catalogue of Microorganisms (GCM) 10K type strain sequencing project: providing services to taxonomists for standard genome sequencing and annotation.</title>
        <authorList>
            <consortium name="The Broad Institute Genomics Platform"/>
            <consortium name="The Broad Institute Genome Sequencing Center for Infectious Disease"/>
            <person name="Wu L."/>
            <person name="Ma J."/>
        </authorList>
    </citation>
    <scope>NUCLEOTIDE SEQUENCE [LARGE SCALE GENOMIC DNA]</scope>
    <source>
        <strain evidence="3">JCM 9687</strain>
    </source>
</reference>
<dbReference type="Gene3D" id="3.40.50.300">
    <property type="entry name" value="P-loop containing nucleotide triphosphate hydrolases"/>
    <property type="match status" value="1"/>
</dbReference>
<sequence>MLTGPAGIGRSTVLARARQRLTDERASAVTVPMPRRENDTAHLAARIADELGAPPSRGDNGSAAFRRLLTALAGRRDRLVVFLDDAHRINAEPVDSVISFLRALAGTRITVVCAARTGAHDRASLDPLRESGLVHEERLRPLGESEVEQLLSGLLNAVPAPGVAAAIRNSCRGLPSVVHAAVEGYLASDGVRVVDHRAHLVGNRSPRLPSTHPLFADLCEPESPAWSVLKSLAVLHPLGEAALSLIAGLVGRGEDEVVETLRALAERDVLLPGPRPNSWRFRVPMLATVLASCLGPFERRRAALLAVNAIWNDGASCADPDYLPERLVDAGRLVDPERAAAQLLAHSASGANDDREARSLLAATKLITDPTRRAAALHRQAVSCAVQQRFRSAAEAADLALRTLPDALSADSAQQLHLSYVAGLASHGDATALDEFVLDGWRSLPGGEAARTVTRAVALGLLNRWREAHEQLNAEPGRWQSAGPATAACGRAIAQVTASLLGLPSRQHQAEVDASGVAGQVSRLLADALHLRGGVQRGGAGAHEGWDEALDIARSTIAAATIHGQAPGRTPMYREMATILTARGLLNRARAVLDEARSQHLLLPHLLAVPAADLAHTLGAHDRSRTIIEQGLARAAADGLVIGTDELWLRLAAWESRHGNPMAGRECAARIERIAERAGTTAARRNHLLARVIVERDPAAASEVIGLSRAGGRPVELARIALVVAESGLGDPNLLREAYRTFGELDALIPRARLRLLMRARTIAVSGRSATLAENERLLATLITDGLSNQQVAVVLGTSAKSVEGRLTRFFQRAGYQSRAELATATLRGGTSVSA</sequence>
<dbReference type="EMBL" id="BAAAYK010000038">
    <property type="protein sequence ID" value="GAA3361885.1"/>
    <property type="molecule type" value="Genomic_DNA"/>
</dbReference>